<dbReference type="PANTHER" id="PTHR47595">
    <property type="entry name" value="HEAT SHOCK 70 KDA PROTEIN 14"/>
    <property type="match status" value="1"/>
</dbReference>
<keyword evidence="4" id="KW-1185">Reference proteome</keyword>
<gene>
    <name evidence="3" type="ORF">PLOB_00048546</name>
</gene>
<evidence type="ECO:0000313" key="3">
    <source>
        <dbReference type="EMBL" id="CAH3151229.1"/>
    </source>
</evidence>
<feature type="domain" description="Myb/SANT-like DNA-binding" evidence="2">
    <location>
        <begin position="10"/>
        <end position="98"/>
    </location>
</feature>
<keyword evidence="1" id="KW-0175">Coiled coil</keyword>
<accession>A0ABN8PYT9</accession>
<reference evidence="3 4" key="1">
    <citation type="submission" date="2022-05" db="EMBL/GenBank/DDBJ databases">
        <authorList>
            <consortium name="Genoscope - CEA"/>
            <person name="William W."/>
        </authorList>
    </citation>
    <scope>NUCLEOTIDE SEQUENCE [LARGE SCALE GENOMIC DNA]</scope>
</reference>
<feature type="coiled-coil region" evidence="1">
    <location>
        <begin position="50"/>
        <end position="84"/>
    </location>
</feature>
<dbReference type="InterPro" id="IPR044822">
    <property type="entry name" value="Myb_DNA-bind_4"/>
</dbReference>
<dbReference type="Pfam" id="PF13837">
    <property type="entry name" value="Myb_DNA-bind_4"/>
    <property type="match status" value="1"/>
</dbReference>
<comment type="caution">
    <text evidence="3">The sequence shown here is derived from an EMBL/GenBank/DDBJ whole genome shotgun (WGS) entry which is preliminary data.</text>
</comment>
<name>A0ABN8PYT9_9CNID</name>
<proteinExistence type="predicted"/>
<sequence>MAAAAKTSGRKWSEEEVEKLLNLWAEETIQICIDNAKTPKEKTAVYQTLKVQLEQQGEAILSKIRKLRQEYKEEKNKAKKSGRSRGRKWKFFDKMDSIMGHRANISPPLVLDSSADQNEESVMSESEDEKVSNGNSYFTFLFIYFYLFVELDGMIDWFMFLLITFLLRFFRMEEERHKREMALQLEQAKIEAERRRQEREHELAVLQLLTRNAYMPTTVTSMQSSAGPGGYCPSGYEDGSHSSRSFAWSHGIMGGITGVVDQSAPSYSSSESSFTTL</sequence>
<dbReference type="Proteomes" id="UP001159405">
    <property type="component" value="Unassembled WGS sequence"/>
</dbReference>
<evidence type="ECO:0000256" key="1">
    <source>
        <dbReference type="SAM" id="Coils"/>
    </source>
</evidence>
<evidence type="ECO:0000259" key="2">
    <source>
        <dbReference type="Pfam" id="PF13837"/>
    </source>
</evidence>
<organism evidence="3 4">
    <name type="scientific">Porites lobata</name>
    <dbReference type="NCBI Taxonomy" id="104759"/>
    <lineage>
        <taxon>Eukaryota</taxon>
        <taxon>Metazoa</taxon>
        <taxon>Cnidaria</taxon>
        <taxon>Anthozoa</taxon>
        <taxon>Hexacorallia</taxon>
        <taxon>Scleractinia</taxon>
        <taxon>Fungiina</taxon>
        <taxon>Poritidae</taxon>
        <taxon>Porites</taxon>
    </lineage>
</organism>
<evidence type="ECO:0000313" key="4">
    <source>
        <dbReference type="Proteomes" id="UP001159405"/>
    </source>
</evidence>
<dbReference type="PANTHER" id="PTHR47595:SF1">
    <property type="entry name" value="MYB_SANT-LIKE DNA-BINDING DOMAIN-CONTAINING PROTEIN"/>
    <property type="match status" value="1"/>
</dbReference>
<protein>
    <recommendedName>
        <fullName evidence="2">Myb/SANT-like DNA-binding domain-containing protein</fullName>
    </recommendedName>
</protein>
<dbReference type="EMBL" id="CALNXK010000091">
    <property type="protein sequence ID" value="CAH3151229.1"/>
    <property type="molecule type" value="Genomic_DNA"/>
</dbReference>
<feature type="coiled-coil region" evidence="1">
    <location>
        <begin position="171"/>
        <end position="202"/>
    </location>
</feature>